<dbReference type="RefSeq" id="WP_110173006.1">
    <property type="nucleotide sequence ID" value="NZ_CP015136.1"/>
</dbReference>
<dbReference type="Pfam" id="PF25778">
    <property type="entry name" value="DUF7948"/>
    <property type="match status" value="1"/>
</dbReference>
<dbReference type="PANTHER" id="PTHR35580:SF1">
    <property type="entry name" value="PHYTASE-LIKE DOMAIN-CONTAINING PROTEIN"/>
    <property type="match status" value="1"/>
</dbReference>
<evidence type="ECO:0000313" key="5">
    <source>
        <dbReference type="EMBL" id="AMY11462.1"/>
    </source>
</evidence>
<dbReference type="InterPro" id="IPR057708">
    <property type="entry name" value="DUF7948"/>
</dbReference>
<dbReference type="InterPro" id="IPR052918">
    <property type="entry name" value="Motility_Chemotaxis_Reg"/>
</dbReference>
<dbReference type="Gene3D" id="2.60.290.11">
    <property type="entry name" value="TM1070-like"/>
    <property type="match status" value="3"/>
</dbReference>
<dbReference type="InterPro" id="IPR001434">
    <property type="entry name" value="OmcB-like_DUF11"/>
</dbReference>
<name>A0A143PS93_LUTPR</name>
<evidence type="ECO:0000259" key="3">
    <source>
        <dbReference type="Pfam" id="PF01345"/>
    </source>
</evidence>
<gene>
    <name evidence="5" type="ORF">LuPra_04712</name>
</gene>
<protein>
    <submittedName>
        <fullName evidence="5">Uncharacterized protein</fullName>
    </submittedName>
</protein>
<keyword evidence="6" id="KW-1185">Reference proteome</keyword>
<dbReference type="Pfam" id="PF01345">
    <property type="entry name" value="DUF11"/>
    <property type="match status" value="1"/>
</dbReference>
<dbReference type="PANTHER" id="PTHR35580">
    <property type="entry name" value="CELL SURFACE GLYCOPROTEIN (S-LAYER PROTEIN)-LIKE PROTEIN"/>
    <property type="match status" value="1"/>
</dbReference>
<dbReference type="Pfam" id="PF06739">
    <property type="entry name" value="SBBP"/>
    <property type="match status" value="1"/>
</dbReference>
<dbReference type="Proteomes" id="UP000076079">
    <property type="component" value="Chromosome"/>
</dbReference>
<dbReference type="PATRIC" id="fig|1813736.3.peg.4969"/>
<evidence type="ECO:0000313" key="6">
    <source>
        <dbReference type="Proteomes" id="UP000076079"/>
    </source>
</evidence>
<dbReference type="KEGG" id="abac:LuPra_04712"/>
<reference evidence="6" key="2">
    <citation type="submission" date="2016-04" db="EMBL/GenBank/DDBJ databases">
        <title>First Complete Genome Sequence of a Subdivision 6 Acidobacterium.</title>
        <authorList>
            <person name="Huang S."/>
            <person name="Vieira S."/>
            <person name="Bunk B."/>
            <person name="Riedel T."/>
            <person name="Sproeer C."/>
            <person name="Overmann J."/>
        </authorList>
    </citation>
    <scope>NUCLEOTIDE SEQUENCE [LARGE SCALE GENOMIC DNA]</scope>
    <source>
        <strain evidence="6">DSM 100886 HEG_-6_39</strain>
    </source>
</reference>
<dbReference type="OrthoDB" id="127173at2"/>
<dbReference type="STRING" id="1855912.LuPra_04712"/>
<feature type="chain" id="PRO_5007511874" evidence="2">
    <location>
        <begin position="36"/>
        <end position="1387"/>
    </location>
</feature>
<organism evidence="5 6">
    <name type="scientific">Luteitalea pratensis</name>
    <dbReference type="NCBI Taxonomy" id="1855912"/>
    <lineage>
        <taxon>Bacteria</taxon>
        <taxon>Pseudomonadati</taxon>
        <taxon>Acidobacteriota</taxon>
        <taxon>Vicinamibacteria</taxon>
        <taxon>Vicinamibacterales</taxon>
        <taxon>Vicinamibacteraceae</taxon>
        <taxon>Luteitalea</taxon>
    </lineage>
</organism>
<feature type="signal peptide" evidence="2">
    <location>
        <begin position="1"/>
        <end position="35"/>
    </location>
</feature>
<feature type="domain" description="DUF11" evidence="3">
    <location>
        <begin position="759"/>
        <end position="878"/>
    </location>
</feature>
<evidence type="ECO:0000256" key="1">
    <source>
        <dbReference type="SAM" id="MobiDB-lite"/>
    </source>
</evidence>
<dbReference type="InterPro" id="IPR010620">
    <property type="entry name" value="SBBP_repeat"/>
</dbReference>
<accession>A0A143PS93</accession>
<dbReference type="InterPro" id="IPR047589">
    <property type="entry name" value="DUF11_rpt"/>
</dbReference>
<proteinExistence type="predicted"/>
<keyword evidence="2" id="KW-0732">Signal</keyword>
<dbReference type="EMBL" id="CP015136">
    <property type="protein sequence ID" value="AMY11462.1"/>
    <property type="molecule type" value="Genomic_DNA"/>
</dbReference>
<feature type="region of interest" description="Disordered" evidence="1">
    <location>
        <begin position="876"/>
        <end position="925"/>
    </location>
</feature>
<evidence type="ECO:0000256" key="2">
    <source>
        <dbReference type="SAM" id="SignalP"/>
    </source>
</evidence>
<dbReference type="InterPro" id="IPR036698">
    <property type="entry name" value="TM1070-like_sf"/>
</dbReference>
<evidence type="ECO:0000259" key="4">
    <source>
        <dbReference type="Pfam" id="PF25778"/>
    </source>
</evidence>
<sequence precursor="true">MHSNHSSFIRSGTALVASVLALVGLAPAPATHLHAAAPSADTVPANVAPARALDAIASLPLTFESREFDGVPAFVGRGQGYNIAVSARGASLALLAHGRRAEVSFSIAGATDGVRLTGESNLPGVMHRYVGPSSTWKTNVTTFGRVVAHEVRPGIDVAYYGDQRQLEYDFIVAPGADPADAEMVVQGADRLALDASTGDLLVEVAGQVLRQRAPVSYQDIDGVRRPVASAFTLDAASGRVGFRVGAYDRQRTLVIDPVLVYSTWFGGVSEEGILAVKVDANGFIYVLGTSEDNAGFPVTSGAMQPQRAGTPSPGGVYPRDYFVSKFNPAGSALVYSTLFGGSLDEATWAPEYIPGGLAVDPQGRVHIVGDTVSTDFPVTAGAADAAFGFDAGAPAQSADAFYARLTPEGGLAYSTYIGGIRREAATGVAVDAQGNAYVVGKTASNSTTDGFVTTPNAYRTTRWGADDLFVQRYTDAGALVYSTYFGGSQGEMTNRADIVANGDGKVTFGSDTSTGDLPVLNGFAPRLGTAIDGFVSQIDTDIVGTAGLLYSSYISGSGTDHVYALDIDANGFVYVGGRTRSNTDFPVTAAAARQFNNPIGGGQEPWDGFVIKLDLTKTGVASRVYTTFTGGNNYDGINDIAVDAMGRVHLVGSTRSTDLPKIGAVQETLWQQPPYVQILNPAGTAFVFSSYLGSNANGQALLGIAVNAAGETYLGGTTNDSSVFTAANSDGFRLVNAFQTAYGGGDGDAVLQKLGYSVDLSLTKLANVGTLFPGQNVTFTLQVVNPSSDPASGVVVTDNLPAGLEYVSCTSDLAGICGGTGNNRSISFAQVGPGAVATMKIVAKLVATTPGQQIANTATVTAGVLDPVPANNTASANVGLPTLESSGDADNDGLSNEFETKYGLDPFGGPGSGPGDDADGDGKTNLQELQEGTHPRGFVITYLAEGATGSFFDTRLAIANPAALPALVLTRFQRADGFTIRDYRVLPPLSRTTIDVETIPGLEAAEFSTLIEADVQVVADRTMTWDQSGYGSHAERGILTRTATKWYFAEGATFYNFELFYLIQNPNDQAAQVQVTYLLPAPAAPLVKNYVVKPQSRFSIWVDEEGRTDPALAALATAELSAIIESTNGVPIIAERAMYLNRPGQALGAGHESSGVTAPATQWFLAEGATGNYFDLFILIANPQADTASVQAEFLLSNGQVITKTYQVAGNSRFNIWVDQADAALADAAVSTRITSTNNVPIIVERSMWWPGPTSETWHEAHNSPGETTTGTRWAMAEGELGGSREVETYVLVANTSAFAGTIRATVLFEDGSAPISREYVVSANSRFNITPYANEFFPEARGKRFGMIVESVGGAPAQIVVERAMYSNANGVRWAAGTNALATRLQ</sequence>
<dbReference type="NCBIfam" id="TIGR01451">
    <property type="entry name" value="B_ant_repeat"/>
    <property type="match status" value="1"/>
</dbReference>
<feature type="domain" description="DUF7948" evidence="4">
    <location>
        <begin position="75"/>
        <end position="258"/>
    </location>
</feature>
<reference evidence="5 6" key="1">
    <citation type="journal article" date="2016" name="Genome Announc.">
        <title>First Complete Genome Sequence of a Subdivision 6 Acidobacterium Strain.</title>
        <authorList>
            <person name="Huang S."/>
            <person name="Vieira S."/>
            <person name="Bunk B."/>
            <person name="Riedel T."/>
            <person name="Sproer C."/>
            <person name="Overmann J."/>
        </authorList>
    </citation>
    <scope>NUCLEOTIDE SEQUENCE [LARGE SCALE GENOMIC DNA]</scope>
    <source>
        <strain evidence="6">DSM 100886 HEG_-6_39</strain>
    </source>
</reference>